<keyword evidence="10 14" id="KW-1133">Transmembrane helix</keyword>
<evidence type="ECO:0000256" key="13">
    <source>
        <dbReference type="ARBA" id="ARBA00045102"/>
    </source>
</evidence>
<dbReference type="PANTHER" id="PTHR10050:SF52">
    <property type="entry name" value="DOLICHYL-PHOSPHATE-MANNOSE--PROTEIN MANNOSYLTRANSFERASE 6"/>
    <property type="match status" value="1"/>
</dbReference>
<evidence type="ECO:0000256" key="7">
    <source>
        <dbReference type="ARBA" id="ARBA00022692"/>
    </source>
</evidence>
<dbReference type="EMBL" id="HG793126">
    <property type="protein sequence ID" value="CDK26247.1"/>
    <property type="molecule type" value="Genomic_DNA"/>
</dbReference>
<dbReference type="AlphaFoldDB" id="W6MMQ4"/>
<gene>
    <name evidence="16" type="ORF">KUCA_T00002218001</name>
</gene>
<dbReference type="GO" id="GO:0005789">
    <property type="term" value="C:endoplasmic reticulum membrane"/>
    <property type="evidence" value="ECO:0007669"/>
    <property type="project" value="UniProtKB-SubCell"/>
</dbReference>
<dbReference type="InterPro" id="IPR036300">
    <property type="entry name" value="MIR_dom_sf"/>
</dbReference>
<dbReference type="Gene3D" id="2.80.10.50">
    <property type="match status" value="1"/>
</dbReference>
<evidence type="ECO:0000256" key="5">
    <source>
        <dbReference type="ARBA" id="ARBA00022676"/>
    </source>
</evidence>
<proteinExistence type="inferred from homology"/>
<dbReference type="SUPFAM" id="SSF82109">
    <property type="entry name" value="MIR domain"/>
    <property type="match status" value="1"/>
</dbReference>
<dbReference type="Pfam" id="PF02366">
    <property type="entry name" value="PMT"/>
    <property type="match status" value="1"/>
</dbReference>
<dbReference type="SMART" id="SM00472">
    <property type="entry name" value="MIR"/>
    <property type="match status" value="3"/>
</dbReference>
<dbReference type="CDD" id="cd23284">
    <property type="entry name" value="beta-trefoil_MIR_PMT2-like"/>
    <property type="match status" value="1"/>
</dbReference>
<dbReference type="PROSITE" id="PS50919">
    <property type="entry name" value="MIR"/>
    <property type="match status" value="3"/>
</dbReference>
<reference evidence="16" key="2">
    <citation type="submission" date="2014-02" db="EMBL/GenBank/DDBJ databases">
        <title>Complete DNA sequence of /Kuraishia capsulata/ illustrates novel genomic features among budding yeasts (/Saccharomycotina/).</title>
        <authorList>
            <person name="Morales L."/>
            <person name="Noel B."/>
            <person name="Porcel B."/>
            <person name="Marcet-Houben M."/>
            <person name="Hullo M-F."/>
            <person name="Sacerdot C."/>
            <person name="Tekaia F."/>
            <person name="Leh-Louis V."/>
            <person name="Despons L."/>
            <person name="Khanna V."/>
            <person name="Aury J-M."/>
            <person name="Barbe V."/>
            <person name="Couloux A."/>
            <person name="Labadie K."/>
            <person name="Pelletier E."/>
            <person name="Souciet J-L."/>
            <person name="Boekhout T."/>
            <person name="Gabaldon T."/>
            <person name="Wincker P."/>
            <person name="Dujon B."/>
        </authorList>
    </citation>
    <scope>NUCLEOTIDE SEQUENCE</scope>
    <source>
        <strain evidence="16">CBS 1993</strain>
    </source>
</reference>
<comment type="pathway">
    <text evidence="2 14">Protein modification; protein glycosylation.</text>
</comment>
<evidence type="ECO:0000313" key="16">
    <source>
        <dbReference type="EMBL" id="CDK26247.1"/>
    </source>
</evidence>
<dbReference type="InterPro" id="IPR016093">
    <property type="entry name" value="MIR_motif"/>
</dbReference>
<dbReference type="GO" id="GO:0004169">
    <property type="term" value="F:dolichyl-phosphate-mannose-protein mannosyltransferase activity"/>
    <property type="evidence" value="ECO:0007669"/>
    <property type="project" value="UniProtKB-UniRule"/>
</dbReference>
<comment type="catalytic activity">
    <reaction evidence="13 14">
        <text>a di-trans,poly-cis-dolichyl beta-D-mannosyl phosphate + L-seryl-[protein] = 3-O-(alpha-D-mannosyl)-L-seryl-[protein] + a di-trans,poly-cis-dolichyl phosphate + H(+)</text>
        <dbReference type="Rhea" id="RHEA:17377"/>
        <dbReference type="Rhea" id="RHEA-COMP:9863"/>
        <dbReference type="Rhea" id="RHEA-COMP:13546"/>
        <dbReference type="Rhea" id="RHEA-COMP:19498"/>
        <dbReference type="Rhea" id="RHEA-COMP:19501"/>
        <dbReference type="ChEBI" id="CHEBI:15378"/>
        <dbReference type="ChEBI" id="CHEBI:29999"/>
        <dbReference type="ChEBI" id="CHEBI:57683"/>
        <dbReference type="ChEBI" id="CHEBI:58211"/>
        <dbReference type="ChEBI" id="CHEBI:137321"/>
        <dbReference type="EC" id="2.4.1.109"/>
    </reaction>
</comment>
<dbReference type="STRING" id="1382522.W6MMQ4"/>
<dbReference type="GeneID" id="34519642"/>
<evidence type="ECO:0000256" key="11">
    <source>
        <dbReference type="ARBA" id="ARBA00023136"/>
    </source>
</evidence>
<dbReference type="InterPro" id="IPR003342">
    <property type="entry name" value="ArnT-like_N"/>
</dbReference>
<feature type="transmembrane region" description="Helical" evidence="14">
    <location>
        <begin position="233"/>
        <end position="254"/>
    </location>
</feature>
<comment type="similarity">
    <text evidence="3 14">Belongs to the glycosyltransferase 39 family.</text>
</comment>
<evidence type="ECO:0000256" key="14">
    <source>
        <dbReference type="RuleBase" id="RU367007"/>
    </source>
</evidence>
<feature type="domain" description="MIR" evidence="15">
    <location>
        <begin position="287"/>
        <end position="341"/>
    </location>
</feature>
<dbReference type="OrthoDB" id="292747at2759"/>
<evidence type="ECO:0000256" key="10">
    <source>
        <dbReference type="ARBA" id="ARBA00022989"/>
    </source>
</evidence>
<keyword evidence="17" id="KW-1185">Reference proteome</keyword>
<feature type="domain" description="MIR" evidence="15">
    <location>
        <begin position="427"/>
        <end position="485"/>
    </location>
</feature>
<reference evidence="16" key="1">
    <citation type="submission" date="2013-12" db="EMBL/GenBank/DDBJ databases">
        <authorList>
            <person name="Genoscope - CEA"/>
        </authorList>
    </citation>
    <scope>NUCLEOTIDE SEQUENCE</scope>
    <source>
        <strain evidence="16">CBS 1993</strain>
    </source>
</reference>
<evidence type="ECO:0000259" key="15">
    <source>
        <dbReference type="PROSITE" id="PS50919"/>
    </source>
</evidence>
<accession>W6MMQ4</accession>
<comment type="subcellular location">
    <subcellularLocation>
        <location evidence="1 14">Endoplasmic reticulum membrane</location>
        <topology evidence="1 14">Multi-pass membrane protein</topology>
    </subcellularLocation>
</comment>
<evidence type="ECO:0000256" key="1">
    <source>
        <dbReference type="ARBA" id="ARBA00004477"/>
    </source>
</evidence>
<feature type="transmembrane region" description="Helical" evidence="14">
    <location>
        <begin position="185"/>
        <end position="213"/>
    </location>
</feature>
<evidence type="ECO:0000256" key="2">
    <source>
        <dbReference type="ARBA" id="ARBA00004922"/>
    </source>
</evidence>
<evidence type="ECO:0000256" key="12">
    <source>
        <dbReference type="ARBA" id="ARBA00045085"/>
    </source>
</evidence>
<dbReference type="InterPro" id="IPR027005">
    <property type="entry name" value="PMT-like"/>
</dbReference>
<keyword evidence="6 14" id="KW-0808">Transferase</keyword>
<comment type="catalytic activity">
    <reaction evidence="12 14">
        <text>a di-trans,poly-cis-dolichyl beta-D-mannosyl phosphate + L-threonyl-[protein] = 3-O-(alpha-D-mannosyl)-L-threonyl-[protein] + a di-trans,poly-cis-dolichyl phosphate + H(+)</text>
        <dbReference type="Rhea" id="RHEA:53396"/>
        <dbReference type="Rhea" id="RHEA-COMP:11060"/>
        <dbReference type="Rhea" id="RHEA-COMP:13547"/>
        <dbReference type="Rhea" id="RHEA-COMP:19498"/>
        <dbReference type="Rhea" id="RHEA-COMP:19501"/>
        <dbReference type="ChEBI" id="CHEBI:15378"/>
        <dbReference type="ChEBI" id="CHEBI:30013"/>
        <dbReference type="ChEBI" id="CHEBI:57683"/>
        <dbReference type="ChEBI" id="CHEBI:58211"/>
        <dbReference type="ChEBI" id="CHEBI:137323"/>
        <dbReference type="EC" id="2.4.1.109"/>
    </reaction>
</comment>
<keyword evidence="11 14" id="KW-0472">Membrane</keyword>
<organism evidence="16 17">
    <name type="scientific">Kuraishia capsulata CBS 1993</name>
    <dbReference type="NCBI Taxonomy" id="1382522"/>
    <lineage>
        <taxon>Eukaryota</taxon>
        <taxon>Fungi</taxon>
        <taxon>Dikarya</taxon>
        <taxon>Ascomycota</taxon>
        <taxon>Saccharomycotina</taxon>
        <taxon>Pichiomycetes</taxon>
        <taxon>Pichiales</taxon>
        <taxon>Pichiaceae</taxon>
        <taxon>Kuraishia</taxon>
    </lineage>
</organism>
<protein>
    <recommendedName>
        <fullName evidence="4 14">Dolichyl-phosphate-mannose--protein mannosyltransferase</fullName>
        <ecNumber evidence="4 14">2.4.1.109</ecNumber>
    </recommendedName>
</protein>
<feature type="transmembrane region" description="Helical" evidence="14">
    <location>
        <begin position="102"/>
        <end position="133"/>
    </location>
</feature>
<dbReference type="EC" id="2.4.1.109" evidence="4 14"/>
<evidence type="ECO:0000256" key="9">
    <source>
        <dbReference type="ARBA" id="ARBA00022824"/>
    </source>
</evidence>
<dbReference type="Proteomes" id="UP000019384">
    <property type="component" value="Unassembled WGS sequence"/>
</dbReference>
<name>W6MMQ4_9ASCO</name>
<evidence type="ECO:0000256" key="3">
    <source>
        <dbReference type="ARBA" id="ARBA00007222"/>
    </source>
</evidence>
<dbReference type="RefSeq" id="XP_022458254.1">
    <property type="nucleotide sequence ID" value="XM_022604477.1"/>
</dbReference>
<dbReference type="InterPro" id="IPR032421">
    <property type="entry name" value="PMT_4TMC"/>
</dbReference>
<dbReference type="Pfam" id="PF16192">
    <property type="entry name" value="PMT_4TMC"/>
    <property type="match status" value="1"/>
</dbReference>
<sequence length="703" mass="80791">MVTFKKTPPDYVFVIALTAVAAAVRVHKISWNNHVVWDEAHFGKFASHYLRHDFYFDVHPPLGKLLCGLSGYLAGYNGSFEFNSGDAYPEGMLYGRMRLFNCLFSIMTVPLAFITSRLLNFSLATCLFIAVTVCFENMSVVLGKFILLDSMLMFFTATTFMCLAKVSSLQRKGKELSISWFSWMLFSGVSIGCVCSVKWVGLFITVVFGLYVILDLWLKYWNSTSKARLLFHWMVRVVTLIIVPAIVYILIFQIHFKTLYKFGKGSSSMTSLFQANQEDTEITVTAPRNVLYGSKVTIRSQGLSPNLLHSHGSVYPEGSGQHQVTTYGFRDSNNDWVIELPRSKYPISQDGKVRHGDVIRLSHPMTRANLHSHDIRGHVSSQFWEVSGYGDENIGDEKDDWVVEIVEQLHSSNETYADLQESYSEFKDLVHPLSTSFRLRHKVLGCYLATTGMSYPSWGFKQGEVICKPSWFVKEKGTWWNVEDHINEATVADQDYTPPKSHFWRDFVLLNYAMMASNNALVPDPDKQDDLASSWWQWPTDIVGLRMGGWGRSQVRYFMMGNPIVVWLSSASILVSVFIILKLALQWQRQILILNSHDLWVFTMGGVFPLLAWVLHFLPFVLMSRVTYVHHYFPALYFAIFQMGFLVEYFTITMNRNWRLVIFVVLQSIVIGAFVFFWPMSDGMTGPLENYSYMNWLKTWRII</sequence>
<keyword evidence="7 14" id="KW-0812">Transmembrane</keyword>
<dbReference type="HOGENOM" id="CLU_008438_5_0_1"/>
<evidence type="ECO:0000256" key="4">
    <source>
        <dbReference type="ARBA" id="ARBA00012839"/>
    </source>
</evidence>
<keyword evidence="9 14" id="KW-0256">Endoplasmic reticulum</keyword>
<feature type="transmembrane region" description="Helical" evidence="14">
    <location>
        <begin position="599"/>
        <end position="623"/>
    </location>
</feature>
<evidence type="ECO:0000313" key="17">
    <source>
        <dbReference type="Proteomes" id="UP000019384"/>
    </source>
</evidence>
<keyword evidence="8" id="KW-0677">Repeat</keyword>
<feature type="domain" description="MIR" evidence="15">
    <location>
        <begin position="350"/>
        <end position="406"/>
    </location>
</feature>
<dbReference type="Pfam" id="PF02815">
    <property type="entry name" value="MIR"/>
    <property type="match status" value="1"/>
</dbReference>
<feature type="transmembrane region" description="Helical" evidence="14">
    <location>
        <begin position="145"/>
        <end position="164"/>
    </location>
</feature>
<comment type="function">
    <text evidence="14">Transfers mannose from Dol-P-mannose to Ser or Thr residues on proteins.</text>
</comment>
<feature type="transmembrane region" description="Helical" evidence="14">
    <location>
        <begin position="635"/>
        <end position="652"/>
    </location>
</feature>
<evidence type="ECO:0000256" key="6">
    <source>
        <dbReference type="ARBA" id="ARBA00022679"/>
    </source>
</evidence>
<evidence type="ECO:0000256" key="8">
    <source>
        <dbReference type="ARBA" id="ARBA00022737"/>
    </source>
</evidence>
<dbReference type="PANTHER" id="PTHR10050">
    <property type="entry name" value="DOLICHYL-PHOSPHATE-MANNOSE--PROTEIN MANNOSYLTRANSFERASE"/>
    <property type="match status" value="1"/>
</dbReference>
<keyword evidence="5 14" id="KW-0328">Glycosyltransferase</keyword>
<feature type="transmembrane region" description="Helical" evidence="14">
    <location>
        <begin position="658"/>
        <end position="678"/>
    </location>
</feature>
<dbReference type="UniPathway" id="UPA00378"/>
<feature type="transmembrane region" description="Helical" evidence="14">
    <location>
        <begin position="564"/>
        <end position="587"/>
    </location>
</feature>